<evidence type="ECO:0000256" key="4">
    <source>
        <dbReference type="ARBA" id="ARBA00022679"/>
    </source>
</evidence>
<evidence type="ECO:0000256" key="6">
    <source>
        <dbReference type="ARBA" id="ARBA00022777"/>
    </source>
</evidence>
<keyword evidence="9" id="KW-1133">Transmembrane helix</keyword>
<feature type="transmembrane region" description="Helical" evidence="9">
    <location>
        <begin position="21"/>
        <end position="41"/>
    </location>
</feature>
<evidence type="ECO:0000256" key="1">
    <source>
        <dbReference type="ARBA" id="ARBA00000085"/>
    </source>
</evidence>
<dbReference type="CDD" id="cd16917">
    <property type="entry name" value="HATPase_UhpB-NarQ-NarX-like"/>
    <property type="match status" value="1"/>
</dbReference>
<dbReference type="InterPro" id="IPR036890">
    <property type="entry name" value="HATPase_C_sf"/>
</dbReference>
<dbReference type="PANTHER" id="PTHR24421">
    <property type="entry name" value="NITRATE/NITRITE SENSOR PROTEIN NARX-RELATED"/>
    <property type="match status" value="1"/>
</dbReference>
<dbReference type="RefSeq" id="WP_015795716.1">
    <property type="nucleotide sequence ID" value="NC_013131.1"/>
</dbReference>
<dbReference type="PANTHER" id="PTHR24421:SF10">
    <property type="entry name" value="NITRATE_NITRITE SENSOR PROTEIN NARQ"/>
    <property type="match status" value="1"/>
</dbReference>
<keyword evidence="9" id="KW-0472">Membrane</keyword>
<sequence>MSITGHLRGAVQRHPHPLDAAIALVLFVATAVTAFGGHQAFEAGDRGERGVLLAIVAIGCGALIARRRFPKIALLVSAGAAEMFFAKIGGSGSGSGGVLIVLAPSIALYTVAEQVERRSGLIACGAAVATFATVHALSHPAMLGAENLALTAIGALAIAAGDSSRTRRAYLAEVEARAERAEQAREQDASRRVAEERLRIARDLHDSVGHQLALISVQSDVAGRAIDTDGPAVREALAHVKAASRQALGELRDTVSLLRQPGDPVAPTEAPAPRLDALEDLLAALRTSGLEIDQAVRGSVTRLAPAADLTAYRVIQESLTNVSKHSSARRARLLLDYGPGELHVEIDDLSVGDAAVSPVLRSSLPRHGIVGMRERVLALGGQFTAGPGREPAFRVAATLPYQPLDLAVGSESES</sequence>
<protein>
    <recommendedName>
        <fullName evidence="2">histidine kinase</fullName>
        <ecNumber evidence="2">2.7.13.3</ecNumber>
    </recommendedName>
</protein>
<evidence type="ECO:0000256" key="9">
    <source>
        <dbReference type="SAM" id="Phobius"/>
    </source>
</evidence>
<dbReference type="GO" id="GO:0005524">
    <property type="term" value="F:ATP binding"/>
    <property type="evidence" value="ECO:0007669"/>
    <property type="project" value="UniProtKB-KW"/>
</dbReference>
<keyword evidence="13" id="KW-1185">Reference proteome</keyword>
<evidence type="ECO:0000259" key="10">
    <source>
        <dbReference type="Pfam" id="PF07730"/>
    </source>
</evidence>
<dbReference type="AlphaFoldDB" id="C7Q6X5"/>
<evidence type="ECO:0000259" key="11">
    <source>
        <dbReference type="Pfam" id="PF23539"/>
    </source>
</evidence>
<keyword evidence="4" id="KW-0808">Transferase</keyword>
<reference evidence="12 13" key="1">
    <citation type="journal article" date="2009" name="Stand. Genomic Sci.">
        <title>Complete genome sequence of Catenulispora acidiphila type strain (ID 139908).</title>
        <authorList>
            <person name="Copeland A."/>
            <person name="Lapidus A."/>
            <person name="Glavina Del Rio T."/>
            <person name="Nolan M."/>
            <person name="Lucas S."/>
            <person name="Chen F."/>
            <person name="Tice H."/>
            <person name="Cheng J.F."/>
            <person name="Bruce D."/>
            <person name="Goodwin L."/>
            <person name="Pitluck S."/>
            <person name="Mikhailova N."/>
            <person name="Pati A."/>
            <person name="Ivanova N."/>
            <person name="Mavromatis K."/>
            <person name="Chen A."/>
            <person name="Palaniappan K."/>
            <person name="Chain P."/>
            <person name="Land M."/>
            <person name="Hauser L."/>
            <person name="Chang Y.J."/>
            <person name="Jeffries C.D."/>
            <person name="Chertkov O."/>
            <person name="Brettin T."/>
            <person name="Detter J.C."/>
            <person name="Han C."/>
            <person name="Ali Z."/>
            <person name="Tindall B.J."/>
            <person name="Goker M."/>
            <person name="Bristow J."/>
            <person name="Eisen J.A."/>
            <person name="Markowitz V."/>
            <person name="Hugenholtz P."/>
            <person name="Kyrpides N.C."/>
            <person name="Klenk H.P."/>
        </authorList>
    </citation>
    <scope>NUCLEOTIDE SEQUENCE [LARGE SCALE GENOMIC DNA]</scope>
    <source>
        <strain evidence="13">DSM 44928 / JCM 14897 / NBRC 102108 / NRRL B-24433 / ID139908</strain>
    </source>
</reference>
<dbReference type="EMBL" id="CP001700">
    <property type="protein sequence ID" value="ACU75988.1"/>
    <property type="molecule type" value="Genomic_DNA"/>
</dbReference>
<dbReference type="eggNOG" id="COG4585">
    <property type="taxonomic scope" value="Bacteria"/>
</dbReference>
<feature type="transmembrane region" description="Helical" evidence="9">
    <location>
        <begin position="47"/>
        <end position="65"/>
    </location>
</feature>
<dbReference type="InterPro" id="IPR011712">
    <property type="entry name" value="Sig_transdc_His_kin_sub3_dim/P"/>
</dbReference>
<feature type="transmembrane region" description="Helical" evidence="9">
    <location>
        <begin position="119"/>
        <end position="137"/>
    </location>
</feature>
<dbReference type="InterPro" id="IPR055558">
    <property type="entry name" value="DUF7134"/>
</dbReference>
<dbReference type="InParanoid" id="C7Q6X5"/>
<keyword evidence="6 12" id="KW-0418">Kinase</keyword>
<proteinExistence type="predicted"/>
<evidence type="ECO:0000256" key="8">
    <source>
        <dbReference type="ARBA" id="ARBA00023012"/>
    </source>
</evidence>
<evidence type="ECO:0000256" key="5">
    <source>
        <dbReference type="ARBA" id="ARBA00022741"/>
    </source>
</evidence>
<dbReference type="Pfam" id="PF07730">
    <property type="entry name" value="HisKA_3"/>
    <property type="match status" value="1"/>
</dbReference>
<dbReference type="Gene3D" id="1.20.5.1930">
    <property type="match status" value="1"/>
</dbReference>
<evidence type="ECO:0000313" key="12">
    <source>
        <dbReference type="EMBL" id="ACU75988.1"/>
    </source>
</evidence>
<feature type="domain" description="Signal transduction histidine kinase subgroup 3 dimerisation and phosphoacceptor" evidence="10">
    <location>
        <begin position="196"/>
        <end position="261"/>
    </location>
</feature>
<dbReference type="EC" id="2.7.13.3" evidence="2"/>
<evidence type="ECO:0000256" key="3">
    <source>
        <dbReference type="ARBA" id="ARBA00022553"/>
    </source>
</evidence>
<dbReference type="GO" id="GO:0016020">
    <property type="term" value="C:membrane"/>
    <property type="evidence" value="ECO:0007669"/>
    <property type="project" value="InterPro"/>
</dbReference>
<dbReference type="InterPro" id="IPR050482">
    <property type="entry name" value="Sensor_HK_TwoCompSys"/>
</dbReference>
<keyword evidence="9" id="KW-0812">Transmembrane</keyword>
<name>C7Q6X5_CATAD</name>
<organism evidence="12 13">
    <name type="scientific">Catenulispora acidiphila (strain DSM 44928 / JCM 14897 / NBRC 102108 / NRRL B-24433 / ID139908)</name>
    <dbReference type="NCBI Taxonomy" id="479433"/>
    <lineage>
        <taxon>Bacteria</taxon>
        <taxon>Bacillati</taxon>
        <taxon>Actinomycetota</taxon>
        <taxon>Actinomycetes</taxon>
        <taxon>Catenulisporales</taxon>
        <taxon>Catenulisporaceae</taxon>
        <taxon>Catenulispora</taxon>
    </lineage>
</organism>
<evidence type="ECO:0000256" key="7">
    <source>
        <dbReference type="ARBA" id="ARBA00022840"/>
    </source>
</evidence>
<dbReference type="GO" id="GO:0000155">
    <property type="term" value="F:phosphorelay sensor kinase activity"/>
    <property type="evidence" value="ECO:0007669"/>
    <property type="project" value="InterPro"/>
</dbReference>
<dbReference type="KEGG" id="cai:Caci_7159"/>
<evidence type="ECO:0000313" key="13">
    <source>
        <dbReference type="Proteomes" id="UP000000851"/>
    </source>
</evidence>
<dbReference type="Gene3D" id="3.30.565.10">
    <property type="entry name" value="Histidine kinase-like ATPase, C-terminal domain"/>
    <property type="match status" value="1"/>
</dbReference>
<dbReference type="Pfam" id="PF23539">
    <property type="entry name" value="DUF7134"/>
    <property type="match status" value="1"/>
</dbReference>
<evidence type="ECO:0000256" key="2">
    <source>
        <dbReference type="ARBA" id="ARBA00012438"/>
    </source>
</evidence>
<keyword evidence="3" id="KW-0597">Phosphoprotein</keyword>
<dbReference type="STRING" id="479433.Caci_7159"/>
<dbReference type="HOGENOM" id="CLU_000445_20_1_11"/>
<feature type="domain" description="DUF7134" evidence="11">
    <location>
        <begin position="9"/>
        <end position="168"/>
    </location>
</feature>
<dbReference type="Proteomes" id="UP000000851">
    <property type="component" value="Chromosome"/>
</dbReference>
<feature type="transmembrane region" description="Helical" evidence="9">
    <location>
        <begin position="95"/>
        <end position="112"/>
    </location>
</feature>
<dbReference type="GO" id="GO:0046983">
    <property type="term" value="F:protein dimerization activity"/>
    <property type="evidence" value="ECO:0007669"/>
    <property type="project" value="InterPro"/>
</dbReference>
<keyword evidence="8" id="KW-0902">Two-component regulatory system</keyword>
<gene>
    <name evidence="12" type="ordered locus">Caci_7159</name>
</gene>
<comment type="catalytic activity">
    <reaction evidence="1">
        <text>ATP + protein L-histidine = ADP + protein N-phospho-L-histidine.</text>
        <dbReference type="EC" id="2.7.13.3"/>
    </reaction>
</comment>
<keyword evidence="7" id="KW-0067">ATP-binding</keyword>
<accession>C7Q6X5</accession>
<keyword evidence="5" id="KW-0547">Nucleotide-binding</keyword>